<accession>A0A366EH21</accession>
<dbReference type="RefSeq" id="WP_113866484.1">
    <property type="nucleotide sequence ID" value="NZ_BAABQN010000001.1"/>
</dbReference>
<organism evidence="3 4">
    <name type="scientific">Paraliobacillus ryukyuensis</name>
    <dbReference type="NCBI Taxonomy" id="200904"/>
    <lineage>
        <taxon>Bacteria</taxon>
        <taxon>Bacillati</taxon>
        <taxon>Bacillota</taxon>
        <taxon>Bacilli</taxon>
        <taxon>Bacillales</taxon>
        <taxon>Bacillaceae</taxon>
        <taxon>Paraliobacillus</taxon>
    </lineage>
</organism>
<reference evidence="3 4" key="1">
    <citation type="submission" date="2018-06" db="EMBL/GenBank/DDBJ databases">
        <title>Genomic Encyclopedia of Type Strains, Phase IV (KMG-IV): sequencing the most valuable type-strain genomes for metagenomic binning, comparative biology and taxonomic classification.</title>
        <authorList>
            <person name="Goeker M."/>
        </authorList>
    </citation>
    <scope>NUCLEOTIDE SEQUENCE [LARGE SCALE GENOMIC DNA]</scope>
    <source>
        <strain evidence="3 4">DSM 15140</strain>
    </source>
</reference>
<dbReference type="GO" id="GO:0030435">
    <property type="term" value="P:sporulation resulting in formation of a cellular spore"/>
    <property type="evidence" value="ECO:0007669"/>
    <property type="project" value="UniProtKB-KW"/>
</dbReference>
<evidence type="ECO:0000256" key="1">
    <source>
        <dbReference type="ARBA" id="ARBA00022969"/>
    </source>
</evidence>
<gene>
    <name evidence="3" type="ORF">DES48_101440</name>
</gene>
<dbReference type="Proteomes" id="UP000252254">
    <property type="component" value="Unassembled WGS sequence"/>
</dbReference>
<dbReference type="GO" id="GO:0042601">
    <property type="term" value="C:endospore-forming forespore"/>
    <property type="evidence" value="ECO:0007669"/>
    <property type="project" value="InterPro"/>
</dbReference>
<dbReference type="OrthoDB" id="2455637at2"/>
<sequence>MSNPKRDSEQFQPDVLGTQPRKARANNAKKMGLKKDHNPELVDQKGK</sequence>
<dbReference type="AlphaFoldDB" id="A0A366EH21"/>
<dbReference type="InterPro" id="IPR012612">
    <property type="entry name" value="SASP_SspN"/>
</dbReference>
<evidence type="ECO:0000313" key="4">
    <source>
        <dbReference type="Proteomes" id="UP000252254"/>
    </source>
</evidence>
<comment type="caution">
    <text evidence="3">The sequence shown here is derived from an EMBL/GenBank/DDBJ whole genome shotgun (WGS) entry which is preliminary data.</text>
</comment>
<feature type="region of interest" description="Disordered" evidence="2">
    <location>
        <begin position="1"/>
        <end position="47"/>
    </location>
</feature>
<dbReference type="EMBL" id="QNRI01000001">
    <property type="protein sequence ID" value="RBP01697.1"/>
    <property type="molecule type" value="Genomic_DNA"/>
</dbReference>
<name>A0A366EH21_9BACI</name>
<keyword evidence="1" id="KW-0749">Sporulation</keyword>
<evidence type="ECO:0000256" key="2">
    <source>
        <dbReference type="SAM" id="MobiDB-lite"/>
    </source>
</evidence>
<dbReference type="STRING" id="200904.GCA_900168775_01671"/>
<protein>
    <submittedName>
        <fullName evidence="3">Small acid-soluble spore N family protein</fullName>
    </submittedName>
</protein>
<proteinExistence type="predicted"/>
<feature type="compositionally biased region" description="Basic and acidic residues" evidence="2">
    <location>
        <begin position="33"/>
        <end position="47"/>
    </location>
</feature>
<dbReference type="GO" id="GO:0030436">
    <property type="term" value="P:asexual sporulation"/>
    <property type="evidence" value="ECO:0007669"/>
    <property type="project" value="InterPro"/>
</dbReference>
<dbReference type="Pfam" id="PF08177">
    <property type="entry name" value="SspN"/>
    <property type="match status" value="1"/>
</dbReference>
<keyword evidence="4" id="KW-1185">Reference proteome</keyword>
<evidence type="ECO:0000313" key="3">
    <source>
        <dbReference type="EMBL" id="RBP01697.1"/>
    </source>
</evidence>